<dbReference type="PANTHER" id="PTHR47782:SF12">
    <property type="entry name" value="ZN(II)2CYS6 TRANSCRIPTION FACTOR (EUROFUNG)"/>
    <property type="match status" value="1"/>
</dbReference>
<dbReference type="InterPro" id="IPR007219">
    <property type="entry name" value="XnlR_reg_dom"/>
</dbReference>
<name>A0A7R8AM75_9EURO</name>
<dbReference type="RefSeq" id="XP_041555666.1">
    <property type="nucleotide sequence ID" value="XM_041702931.1"/>
</dbReference>
<keyword evidence="5" id="KW-0238">DNA-binding</keyword>
<keyword evidence="7" id="KW-0539">Nucleus</keyword>
<keyword evidence="9" id="KW-1133">Transmembrane helix</keyword>
<dbReference type="GO" id="GO:0008270">
    <property type="term" value="F:zinc ion binding"/>
    <property type="evidence" value="ECO:0007669"/>
    <property type="project" value="InterPro"/>
</dbReference>
<feature type="compositionally biased region" description="Polar residues" evidence="8">
    <location>
        <begin position="61"/>
        <end position="78"/>
    </location>
</feature>
<dbReference type="GO" id="GO:0006351">
    <property type="term" value="P:DNA-templated transcription"/>
    <property type="evidence" value="ECO:0007669"/>
    <property type="project" value="InterPro"/>
</dbReference>
<accession>A0A7R8AM75</accession>
<keyword evidence="9" id="KW-0472">Membrane</keyword>
<keyword evidence="12" id="KW-1185">Reference proteome</keyword>
<dbReference type="AlphaFoldDB" id="A0A7R8AM75"/>
<dbReference type="PROSITE" id="PS00463">
    <property type="entry name" value="ZN2_CY6_FUNGAL_1"/>
    <property type="match status" value="1"/>
</dbReference>
<dbReference type="SMART" id="SM00066">
    <property type="entry name" value="GAL4"/>
    <property type="match status" value="1"/>
</dbReference>
<dbReference type="PROSITE" id="PS50048">
    <property type="entry name" value="ZN2_CY6_FUNGAL_2"/>
    <property type="match status" value="1"/>
</dbReference>
<dbReference type="OrthoDB" id="189997at2759"/>
<gene>
    <name evidence="11" type="ORF">APUU_31697A</name>
</gene>
<dbReference type="SUPFAM" id="SSF57701">
    <property type="entry name" value="Zn2/Cys6 DNA-binding domain"/>
    <property type="match status" value="1"/>
</dbReference>
<dbReference type="InterPro" id="IPR001138">
    <property type="entry name" value="Zn2Cys6_DnaBD"/>
</dbReference>
<dbReference type="Proteomes" id="UP000654913">
    <property type="component" value="Chromosome 3"/>
</dbReference>
<dbReference type="KEGG" id="apuu:APUU_31697A"/>
<dbReference type="InterPro" id="IPR052202">
    <property type="entry name" value="Yeast_MetPath_Reg"/>
</dbReference>
<dbReference type="GO" id="GO:0000981">
    <property type="term" value="F:DNA-binding transcription factor activity, RNA polymerase II-specific"/>
    <property type="evidence" value="ECO:0007669"/>
    <property type="project" value="InterPro"/>
</dbReference>
<evidence type="ECO:0000256" key="4">
    <source>
        <dbReference type="ARBA" id="ARBA00023015"/>
    </source>
</evidence>
<dbReference type="GO" id="GO:0005634">
    <property type="term" value="C:nucleus"/>
    <property type="evidence" value="ECO:0007669"/>
    <property type="project" value="UniProtKB-SubCell"/>
</dbReference>
<keyword evidence="3" id="KW-0862">Zinc</keyword>
<keyword evidence="6" id="KW-0804">Transcription</keyword>
<organism evidence="11 12">
    <name type="scientific">Aspergillus puulaauensis</name>
    <dbReference type="NCBI Taxonomy" id="1220207"/>
    <lineage>
        <taxon>Eukaryota</taxon>
        <taxon>Fungi</taxon>
        <taxon>Dikarya</taxon>
        <taxon>Ascomycota</taxon>
        <taxon>Pezizomycotina</taxon>
        <taxon>Eurotiomycetes</taxon>
        <taxon>Eurotiomycetidae</taxon>
        <taxon>Eurotiales</taxon>
        <taxon>Aspergillaceae</taxon>
        <taxon>Aspergillus</taxon>
    </lineage>
</organism>
<feature type="region of interest" description="Disordered" evidence="8">
    <location>
        <begin position="607"/>
        <end position="629"/>
    </location>
</feature>
<sequence>MNPACDRCHRRKSRCDKAVPSCGPCRKAGVACKYVNHTRDRQKALERLQRRIEQLEGENRLLTQQLGSQTTPAQSNSAGYRPSVPIETERPAEREALSNELTEEISFLSSRAGGENQFLGSTSGVLLASLVDATVHAPSHGPRVESRPVASPLNGITPSSSAVDVSPVPDERVARALHHAYFEHDHVSYPFLHRATALANLDKAYQDESFLSQDAFSYYSFNMILAIATASVYKFDRESLPDAETYHLRAAERLNEVLQRGDTQALQAMLLLCQYRMVNSVQDTSTSMWHLVGVAARMCLELGLHREQVYQVPKPSEMSSSIVVAHEIRRRCFWSVIAMDRIVSITLGRPLAIRLQDTDVALPDPSLDSLVNDPSGLCITALFVHIVRYRVICGDIMSALHTGSTRTQTDAESALRARDNLANTLAQWHSDTANLSLEDEPSSQPQHQSSFRTPEWYAMLYYNALLMLYRPSPALSGISMRDPTVLQSIFVAAKQAITIYAQLHRWKRINYTWITLHAVFMAGLSYIYAVGRHFRSHKRRQGSTTTPTAFLESDPAIIDIVNDCRTCSNVLVAISERWNMAKNCYDVFNRLSDAVLLDAVEYHTKLSSSQTPAHDPSPPTEGPNMDWDGISAGPLAVDSVLRDCLDDLQHFQPSAYGDDPVGQLSHDWMGEIEGMGFNLFLYDTHSQV</sequence>
<evidence type="ECO:0000256" key="1">
    <source>
        <dbReference type="ARBA" id="ARBA00004123"/>
    </source>
</evidence>
<evidence type="ECO:0000256" key="6">
    <source>
        <dbReference type="ARBA" id="ARBA00023163"/>
    </source>
</evidence>
<evidence type="ECO:0000259" key="10">
    <source>
        <dbReference type="PROSITE" id="PS50048"/>
    </source>
</evidence>
<evidence type="ECO:0000256" key="9">
    <source>
        <dbReference type="SAM" id="Phobius"/>
    </source>
</evidence>
<dbReference type="Pfam" id="PF00172">
    <property type="entry name" value="Zn_clus"/>
    <property type="match status" value="1"/>
</dbReference>
<evidence type="ECO:0000313" key="12">
    <source>
        <dbReference type="Proteomes" id="UP000654913"/>
    </source>
</evidence>
<dbReference type="SMART" id="SM00906">
    <property type="entry name" value="Fungal_trans"/>
    <property type="match status" value="1"/>
</dbReference>
<feature type="transmembrane region" description="Helical" evidence="9">
    <location>
        <begin position="511"/>
        <end position="531"/>
    </location>
</feature>
<keyword evidence="4" id="KW-0805">Transcription regulation</keyword>
<comment type="subcellular location">
    <subcellularLocation>
        <location evidence="1">Nucleus</location>
    </subcellularLocation>
</comment>
<reference evidence="11" key="2">
    <citation type="submission" date="2021-02" db="EMBL/GenBank/DDBJ databases">
        <title>Aspergillus puulaauensis MK2 genome sequence.</title>
        <authorList>
            <person name="Futagami T."/>
            <person name="Mori K."/>
            <person name="Kadooka C."/>
            <person name="Tanaka T."/>
        </authorList>
    </citation>
    <scope>NUCLEOTIDE SEQUENCE</scope>
    <source>
        <strain evidence="11">MK2</strain>
    </source>
</reference>
<evidence type="ECO:0000256" key="2">
    <source>
        <dbReference type="ARBA" id="ARBA00022723"/>
    </source>
</evidence>
<dbReference type="Pfam" id="PF04082">
    <property type="entry name" value="Fungal_trans"/>
    <property type="match status" value="1"/>
</dbReference>
<evidence type="ECO:0000256" key="3">
    <source>
        <dbReference type="ARBA" id="ARBA00022833"/>
    </source>
</evidence>
<proteinExistence type="predicted"/>
<dbReference type="InterPro" id="IPR036864">
    <property type="entry name" value="Zn2-C6_fun-type_DNA-bd_sf"/>
</dbReference>
<protein>
    <recommendedName>
        <fullName evidence="10">Zn(2)-C6 fungal-type domain-containing protein</fullName>
    </recommendedName>
</protein>
<evidence type="ECO:0000256" key="8">
    <source>
        <dbReference type="SAM" id="MobiDB-lite"/>
    </source>
</evidence>
<reference evidence="11" key="1">
    <citation type="submission" date="2021-01" db="EMBL/GenBank/DDBJ databases">
        <authorList>
            <consortium name="Aspergillus puulaauensis MK2 genome sequencing consortium"/>
            <person name="Kazuki M."/>
            <person name="Futagami T."/>
        </authorList>
    </citation>
    <scope>NUCLEOTIDE SEQUENCE</scope>
    <source>
        <strain evidence="11">MK2</strain>
    </source>
</reference>
<evidence type="ECO:0000256" key="5">
    <source>
        <dbReference type="ARBA" id="ARBA00023125"/>
    </source>
</evidence>
<feature type="region of interest" description="Disordered" evidence="8">
    <location>
        <begin position="59"/>
        <end position="90"/>
    </location>
</feature>
<dbReference type="CDD" id="cd00067">
    <property type="entry name" value="GAL4"/>
    <property type="match status" value="1"/>
</dbReference>
<feature type="domain" description="Zn(2)-C6 fungal-type" evidence="10">
    <location>
        <begin position="4"/>
        <end position="34"/>
    </location>
</feature>
<dbReference type="GO" id="GO:0045944">
    <property type="term" value="P:positive regulation of transcription by RNA polymerase II"/>
    <property type="evidence" value="ECO:0007669"/>
    <property type="project" value="TreeGrafter"/>
</dbReference>
<dbReference type="EMBL" id="AP024445">
    <property type="protein sequence ID" value="BCS23472.1"/>
    <property type="molecule type" value="Genomic_DNA"/>
</dbReference>
<dbReference type="CDD" id="cd12148">
    <property type="entry name" value="fungal_TF_MHR"/>
    <property type="match status" value="1"/>
</dbReference>
<dbReference type="PANTHER" id="PTHR47782">
    <property type="entry name" value="ZN(II)2CYS6 TRANSCRIPTION FACTOR (EUROFUNG)-RELATED"/>
    <property type="match status" value="1"/>
</dbReference>
<keyword evidence="2" id="KW-0479">Metal-binding</keyword>
<dbReference type="GO" id="GO:0043565">
    <property type="term" value="F:sequence-specific DNA binding"/>
    <property type="evidence" value="ECO:0007669"/>
    <property type="project" value="TreeGrafter"/>
</dbReference>
<evidence type="ECO:0000256" key="7">
    <source>
        <dbReference type="ARBA" id="ARBA00023242"/>
    </source>
</evidence>
<keyword evidence="9" id="KW-0812">Transmembrane</keyword>
<evidence type="ECO:0000313" key="11">
    <source>
        <dbReference type="EMBL" id="BCS23472.1"/>
    </source>
</evidence>
<dbReference type="Gene3D" id="4.10.240.10">
    <property type="entry name" value="Zn(2)-C6 fungal-type DNA-binding domain"/>
    <property type="match status" value="1"/>
</dbReference>
<dbReference type="GeneID" id="64973477"/>